<dbReference type="Proteomes" id="UP001208692">
    <property type="component" value="Unassembled WGS sequence"/>
</dbReference>
<evidence type="ECO:0000313" key="3">
    <source>
        <dbReference type="EMBL" id="GJM51761.1"/>
    </source>
</evidence>
<gene>
    <name evidence="2" type="ORF">RCZ15_05050</name>
    <name evidence="3" type="ORF">RCZ16_00790</name>
</gene>
<protein>
    <recommendedName>
        <fullName evidence="6">Uracil phosphoribosyltransferase</fullName>
    </recommendedName>
</protein>
<organism evidence="2 4">
    <name type="scientific">Capnocytophaga catalasegens</name>
    <dbReference type="NCBI Taxonomy" id="1004260"/>
    <lineage>
        <taxon>Bacteria</taxon>
        <taxon>Pseudomonadati</taxon>
        <taxon>Bacteroidota</taxon>
        <taxon>Flavobacteriia</taxon>
        <taxon>Flavobacteriales</taxon>
        <taxon>Flavobacteriaceae</taxon>
        <taxon>Capnocytophaga</taxon>
    </lineage>
</organism>
<dbReference type="Pfam" id="PF19868">
    <property type="entry name" value="DUF6341"/>
    <property type="match status" value="1"/>
</dbReference>
<feature type="transmembrane region" description="Helical" evidence="1">
    <location>
        <begin position="31"/>
        <end position="53"/>
    </location>
</feature>
<evidence type="ECO:0000313" key="5">
    <source>
        <dbReference type="Proteomes" id="UP001208692"/>
    </source>
</evidence>
<accession>A0AAV5ATE4</accession>
<sequence>MTAFFKAIQYFFENIIFVPLDAIRQLELSNWWVANTITWIMIFILFGFFFYWIGQLHKFNKEKTERIDATAHSFFK</sequence>
<evidence type="ECO:0008006" key="6">
    <source>
        <dbReference type="Google" id="ProtNLM"/>
    </source>
</evidence>
<dbReference type="AlphaFoldDB" id="A0AAV5ATE4"/>
<keyword evidence="1" id="KW-1133">Transmembrane helix</keyword>
<proteinExistence type="predicted"/>
<reference evidence="2 5" key="1">
    <citation type="submission" date="2021-11" db="EMBL/GenBank/DDBJ databases">
        <title>Draft genome sequence of Capnocytophaga sp. strain KC07075 isolated from cat oral cavity.</title>
        <authorList>
            <person name="Suzuki M."/>
            <person name="Imaoka K."/>
            <person name="Kimura M."/>
            <person name="Morikawa S."/>
            <person name="Maeda K."/>
        </authorList>
    </citation>
    <scope>NUCLEOTIDE SEQUENCE</scope>
    <source>
        <strain evidence="2">KC07075</strain>
        <strain evidence="3 5">KC07079</strain>
    </source>
</reference>
<dbReference type="RefSeq" id="WP_264846658.1">
    <property type="nucleotide sequence ID" value="NZ_BPMA01000027.1"/>
</dbReference>
<dbReference type="Proteomes" id="UP001207736">
    <property type="component" value="Unassembled WGS sequence"/>
</dbReference>
<evidence type="ECO:0000313" key="4">
    <source>
        <dbReference type="Proteomes" id="UP001207736"/>
    </source>
</evidence>
<comment type="caution">
    <text evidence="2">The sequence shown here is derived from an EMBL/GenBank/DDBJ whole genome shotgun (WGS) entry which is preliminary data.</text>
</comment>
<evidence type="ECO:0000256" key="1">
    <source>
        <dbReference type="SAM" id="Phobius"/>
    </source>
</evidence>
<name>A0AAV5ATE4_9FLAO</name>
<dbReference type="EMBL" id="BQKA01000010">
    <property type="protein sequence ID" value="GJM49530.1"/>
    <property type="molecule type" value="Genomic_DNA"/>
</dbReference>
<dbReference type="EMBL" id="BQKB01000003">
    <property type="protein sequence ID" value="GJM51761.1"/>
    <property type="molecule type" value="Genomic_DNA"/>
</dbReference>
<dbReference type="InterPro" id="IPR045922">
    <property type="entry name" value="DUF6341"/>
</dbReference>
<keyword evidence="5" id="KW-1185">Reference proteome</keyword>
<keyword evidence="1" id="KW-0812">Transmembrane</keyword>
<keyword evidence="1" id="KW-0472">Membrane</keyword>
<evidence type="ECO:0000313" key="2">
    <source>
        <dbReference type="EMBL" id="GJM49530.1"/>
    </source>
</evidence>